<protein>
    <recommendedName>
        <fullName evidence="2">FAD assembly factor SdhE</fullName>
    </recommendedName>
</protein>
<evidence type="ECO:0000313" key="4">
    <source>
        <dbReference type="EMBL" id="TCD13186.1"/>
    </source>
</evidence>
<accession>A0A4V6N6A4</accession>
<name>A0A4V6N6A4_9HYPH</name>
<dbReference type="PANTHER" id="PTHR12469">
    <property type="entry name" value="PROTEIN EMI5 HOMOLOG, MITOCHONDRIAL"/>
    <property type="match status" value="1"/>
</dbReference>
<dbReference type="EMBL" id="SJST01000006">
    <property type="protein sequence ID" value="TCD13186.1"/>
    <property type="molecule type" value="Genomic_DNA"/>
</dbReference>
<comment type="caution">
    <text evidence="4">The sequence shown here is derived from an EMBL/GenBank/DDBJ whole genome shotgun (WGS) entry which is preliminary data.</text>
</comment>
<dbReference type="PANTHER" id="PTHR12469:SF2">
    <property type="entry name" value="SUCCINATE DEHYDROGENASE ASSEMBLY FACTOR 2, MITOCHONDRIAL"/>
    <property type="match status" value="1"/>
</dbReference>
<comment type="similarity">
    <text evidence="1">Belongs to the SdhE FAD assembly factor family.</text>
</comment>
<evidence type="ECO:0000313" key="5">
    <source>
        <dbReference type="Proteomes" id="UP000291301"/>
    </source>
</evidence>
<sequence length="102" mass="12197">MTLSAPETELDLNARRRRAIFRAWHRGMKEMDFILGRYADAHADSMSVEEIREFERLMDVLDRDLFKWFTGECTVPTEEDTPLFQSILRFHRIELKTGHHEE</sequence>
<dbReference type="Gene3D" id="1.10.150.250">
    <property type="entry name" value="Flavinator of succinate dehydrogenase"/>
    <property type="match status" value="1"/>
</dbReference>
<proteinExistence type="inferred from homology"/>
<dbReference type="InterPro" id="IPR036714">
    <property type="entry name" value="SDH_sf"/>
</dbReference>
<keyword evidence="5" id="KW-1185">Reference proteome</keyword>
<evidence type="ECO:0000256" key="2">
    <source>
        <dbReference type="ARBA" id="ARBA00019418"/>
    </source>
</evidence>
<dbReference type="Proteomes" id="UP000291301">
    <property type="component" value="Unassembled WGS sequence"/>
</dbReference>
<dbReference type="Pfam" id="PF03937">
    <property type="entry name" value="Sdh5"/>
    <property type="match status" value="1"/>
</dbReference>
<dbReference type="GO" id="GO:0006099">
    <property type="term" value="P:tricarboxylic acid cycle"/>
    <property type="evidence" value="ECO:0007669"/>
    <property type="project" value="TreeGrafter"/>
</dbReference>
<evidence type="ECO:0000256" key="1">
    <source>
        <dbReference type="ARBA" id="ARBA00008571"/>
    </source>
</evidence>
<dbReference type="AlphaFoldDB" id="A0A4V6N6A4"/>
<keyword evidence="3" id="KW-0143">Chaperone</keyword>
<dbReference type="SUPFAM" id="SSF109910">
    <property type="entry name" value="YgfY-like"/>
    <property type="match status" value="1"/>
</dbReference>
<dbReference type="OrthoDB" id="9807264at2"/>
<dbReference type="RefSeq" id="WP_131570147.1">
    <property type="nucleotide sequence ID" value="NZ_JAINFK010000005.1"/>
</dbReference>
<organism evidence="4 5">
    <name type="scientific">Oricola cellulosilytica</name>
    <dbReference type="NCBI Taxonomy" id="1429082"/>
    <lineage>
        <taxon>Bacteria</taxon>
        <taxon>Pseudomonadati</taxon>
        <taxon>Pseudomonadota</taxon>
        <taxon>Alphaproteobacteria</taxon>
        <taxon>Hyphomicrobiales</taxon>
        <taxon>Ahrensiaceae</taxon>
        <taxon>Oricola</taxon>
    </lineage>
</organism>
<reference evidence="4 5" key="1">
    <citation type="journal article" date="2015" name="Antonie Van Leeuwenhoek">
        <title>Oricola cellulosilytica gen. nov., sp. nov., a cellulose-degrading bacterium of the family Phyllobacteriaceae isolated from surface seashore water, and emended descriptions of Mesorhizobium loti and Phyllobacterium myrsinacearum.</title>
        <authorList>
            <person name="Hameed A."/>
            <person name="Shahina M."/>
            <person name="Lai W.A."/>
            <person name="Lin S.Y."/>
            <person name="Young L.S."/>
            <person name="Liu Y.C."/>
            <person name="Hsu Y.H."/>
            <person name="Young C.C."/>
        </authorList>
    </citation>
    <scope>NUCLEOTIDE SEQUENCE [LARGE SCALE GENOMIC DNA]</scope>
    <source>
        <strain evidence="4 5">KCTC 52183</strain>
    </source>
</reference>
<evidence type="ECO:0000256" key="3">
    <source>
        <dbReference type="ARBA" id="ARBA00023186"/>
    </source>
</evidence>
<gene>
    <name evidence="4" type="ORF">E0D97_14380</name>
</gene>
<dbReference type="InterPro" id="IPR005631">
    <property type="entry name" value="SDH"/>
</dbReference>